<keyword evidence="2" id="KW-1185">Reference proteome</keyword>
<organism evidence="1 2">
    <name type="scientific">Leucogyrophana mollusca</name>
    <dbReference type="NCBI Taxonomy" id="85980"/>
    <lineage>
        <taxon>Eukaryota</taxon>
        <taxon>Fungi</taxon>
        <taxon>Dikarya</taxon>
        <taxon>Basidiomycota</taxon>
        <taxon>Agaricomycotina</taxon>
        <taxon>Agaricomycetes</taxon>
        <taxon>Agaricomycetidae</taxon>
        <taxon>Boletales</taxon>
        <taxon>Boletales incertae sedis</taxon>
        <taxon>Leucogyrophana</taxon>
    </lineage>
</organism>
<sequence>MQMTDIGSSITWKQKYSGPRPSTSCDSARWLLSYLDWVRSDSAHNYAAWPCNPSSDDHKSAVQGSIAPSRIRNTPVFQCGRSMRNSSAGISTPGVHPADVKSFDLSHTFYVCTQDAGGNVIGGFPFKCSILEDYQRDLCTSTTTN</sequence>
<reference evidence="1" key="1">
    <citation type="journal article" date="2021" name="New Phytol.">
        <title>Evolutionary innovations through gain and loss of genes in the ectomycorrhizal Boletales.</title>
        <authorList>
            <person name="Wu G."/>
            <person name="Miyauchi S."/>
            <person name="Morin E."/>
            <person name="Kuo A."/>
            <person name="Drula E."/>
            <person name="Varga T."/>
            <person name="Kohler A."/>
            <person name="Feng B."/>
            <person name="Cao Y."/>
            <person name="Lipzen A."/>
            <person name="Daum C."/>
            <person name="Hundley H."/>
            <person name="Pangilinan J."/>
            <person name="Johnson J."/>
            <person name="Barry K."/>
            <person name="LaButti K."/>
            <person name="Ng V."/>
            <person name="Ahrendt S."/>
            <person name="Min B."/>
            <person name="Choi I.G."/>
            <person name="Park H."/>
            <person name="Plett J.M."/>
            <person name="Magnuson J."/>
            <person name="Spatafora J.W."/>
            <person name="Nagy L.G."/>
            <person name="Henrissat B."/>
            <person name="Grigoriev I.V."/>
            <person name="Yang Z.L."/>
            <person name="Xu J."/>
            <person name="Martin F.M."/>
        </authorList>
    </citation>
    <scope>NUCLEOTIDE SEQUENCE</scope>
    <source>
        <strain evidence="1">KUC20120723A-06</strain>
    </source>
</reference>
<evidence type="ECO:0000313" key="1">
    <source>
        <dbReference type="EMBL" id="KAH7919736.1"/>
    </source>
</evidence>
<proteinExistence type="predicted"/>
<accession>A0ACB8B237</accession>
<dbReference type="Proteomes" id="UP000790709">
    <property type="component" value="Unassembled WGS sequence"/>
</dbReference>
<comment type="caution">
    <text evidence="1">The sequence shown here is derived from an EMBL/GenBank/DDBJ whole genome shotgun (WGS) entry which is preliminary data.</text>
</comment>
<gene>
    <name evidence="1" type="ORF">BV22DRAFT_845796</name>
</gene>
<protein>
    <submittedName>
        <fullName evidence="1">Uncharacterized protein</fullName>
    </submittedName>
</protein>
<evidence type="ECO:0000313" key="2">
    <source>
        <dbReference type="Proteomes" id="UP000790709"/>
    </source>
</evidence>
<name>A0ACB8B237_9AGAM</name>
<dbReference type="EMBL" id="MU266635">
    <property type="protein sequence ID" value="KAH7919736.1"/>
    <property type="molecule type" value="Genomic_DNA"/>
</dbReference>